<comment type="caution">
    <text evidence="5">The sequence shown here is derived from an EMBL/GenBank/DDBJ whole genome shotgun (WGS) entry which is preliminary data.</text>
</comment>
<keyword evidence="6" id="KW-1185">Reference proteome</keyword>
<evidence type="ECO:0000259" key="4">
    <source>
        <dbReference type="PROSITE" id="PS51186"/>
    </source>
</evidence>
<keyword evidence="2" id="KW-0012">Acyltransferase</keyword>
<reference evidence="6" key="1">
    <citation type="journal article" date="2019" name="Int. J. Syst. Evol. Microbiol.">
        <title>The Global Catalogue of Microorganisms (GCM) 10K type strain sequencing project: providing services to taxonomists for standard genome sequencing and annotation.</title>
        <authorList>
            <consortium name="The Broad Institute Genomics Platform"/>
            <consortium name="The Broad Institute Genome Sequencing Center for Infectious Disease"/>
            <person name="Wu L."/>
            <person name="Ma J."/>
        </authorList>
    </citation>
    <scope>NUCLEOTIDE SEQUENCE [LARGE SCALE GENOMIC DNA]</scope>
    <source>
        <strain evidence="6">JCM 16904</strain>
    </source>
</reference>
<accession>A0ABP7BCV5</accession>
<gene>
    <name evidence="5" type="ORF">GCM10022224_017750</name>
</gene>
<dbReference type="PROSITE" id="PS51186">
    <property type="entry name" value="GNAT"/>
    <property type="match status" value="1"/>
</dbReference>
<sequence>MIEEVTLAGGVVLRLATERDAEAIQAACVRNRDHLKRWEPRRAEEFYTLAGQSERLKSALGQYAEGRTVPWVLADGDRVVGRVTLNNIVRGPWLSADLGYWIDAEYTGRGLTTEAAREVCRIADQEVGLHRIAAGTLLDNAASQRVLGKVGFEPYGVAPRYLEIDGRWQDHRLFQCILNDRPATL</sequence>
<evidence type="ECO:0000256" key="3">
    <source>
        <dbReference type="ARBA" id="ARBA00038502"/>
    </source>
</evidence>
<dbReference type="Proteomes" id="UP001500902">
    <property type="component" value="Unassembled WGS sequence"/>
</dbReference>
<evidence type="ECO:0000256" key="2">
    <source>
        <dbReference type="ARBA" id="ARBA00023315"/>
    </source>
</evidence>
<dbReference type="PANTHER" id="PTHR43792">
    <property type="entry name" value="GNAT FAMILY, PUTATIVE (AFU_ORTHOLOGUE AFUA_3G00765)-RELATED-RELATED"/>
    <property type="match status" value="1"/>
</dbReference>
<comment type="similarity">
    <text evidence="3">Belongs to the acetyltransferase family. RimJ subfamily.</text>
</comment>
<dbReference type="SUPFAM" id="SSF55729">
    <property type="entry name" value="Acyl-CoA N-acyltransferases (Nat)"/>
    <property type="match status" value="1"/>
</dbReference>
<evidence type="ECO:0000313" key="5">
    <source>
        <dbReference type="EMBL" id="GAA3655110.1"/>
    </source>
</evidence>
<organism evidence="5 6">
    <name type="scientific">Nonomuraea antimicrobica</name>
    <dbReference type="NCBI Taxonomy" id="561173"/>
    <lineage>
        <taxon>Bacteria</taxon>
        <taxon>Bacillati</taxon>
        <taxon>Actinomycetota</taxon>
        <taxon>Actinomycetes</taxon>
        <taxon>Streptosporangiales</taxon>
        <taxon>Streptosporangiaceae</taxon>
        <taxon>Nonomuraea</taxon>
    </lineage>
</organism>
<dbReference type="RefSeq" id="WP_344874859.1">
    <property type="nucleotide sequence ID" value="NZ_BAAAZP010000027.1"/>
</dbReference>
<dbReference type="InterPro" id="IPR051531">
    <property type="entry name" value="N-acetyltransferase"/>
</dbReference>
<proteinExistence type="inferred from homology"/>
<keyword evidence="1" id="KW-0808">Transferase</keyword>
<dbReference type="Gene3D" id="3.40.630.30">
    <property type="match status" value="1"/>
</dbReference>
<evidence type="ECO:0000313" key="6">
    <source>
        <dbReference type="Proteomes" id="UP001500902"/>
    </source>
</evidence>
<evidence type="ECO:0000256" key="1">
    <source>
        <dbReference type="ARBA" id="ARBA00022679"/>
    </source>
</evidence>
<dbReference type="EMBL" id="BAAAZP010000027">
    <property type="protein sequence ID" value="GAA3655110.1"/>
    <property type="molecule type" value="Genomic_DNA"/>
</dbReference>
<dbReference type="InterPro" id="IPR016181">
    <property type="entry name" value="Acyl_CoA_acyltransferase"/>
</dbReference>
<dbReference type="Pfam" id="PF13302">
    <property type="entry name" value="Acetyltransf_3"/>
    <property type="match status" value="1"/>
</dbReference>
<name>A0ABP7BCV5_9ACTN</name>
<dbReference type="InterPro" id="IPR000182">
    <property type="entry name" value="GNAT_dom"/>
</dbReference>
<dbReference type="PANTHER" id="PTHR43792:SF8">
    <property type="entry name" value="[RIBOSOMAL PROTEIN US5]-ALANINE N-ACETYLTRANSFERASE"/>
    <property type="match status" value="1"/>
</dbReference>
<protein>
    <recommendedName>
        <fullName evidence="4">N-acetyltransferase domain-containing protein</fullName>
    </recommendedName>
</protein>
<feature type="domain" description="N-acetyltransferase" evidence="4">
    <location>
        <begin position="11"/>
        <end position="179"/>
    </location>
</feature>